<dbReference type="Gene3D" id="3.10.20.90">
    <property type="entry name" value="Phosphatidylinositol 3-kinase Catalytic Subunit, Chain A, domain 1"/>
    <property type="match status" value="1"/>
</dbReference>
<evidence type="ECO:0000313" key="3">
    <source>
        <dbReference type="Proteomes" id="UP000695022"/>
    </source>
</evidence>
<dbReference type="Gene3D" id="1.20.80.10">
    <property type="match status" value="1"/>
</dbReference>
<dbReference type="RefSeq" id="XP_014669787.1">
    <property type="nucleotide sequence ID" value="XM_014814301.1"/>
</dbReference>
<dbReference type="InterPro" id="IPR019748">
    <property type="entry name" value="FERM_central"/>
</dbReference>
<dbReference type="InterPro" id="IPR057096">
    <property type="entry name" value="KRIT1_FRMD8_FERM_C"/>
</dbReference>
<dbReference type="CDD" id="cd14473">
    <property type="entry name" value="FERM_B-lobe"/>
    <property type="match status" value="1"/>
</dbReference>
<dbReference type="PROSITE" id="PS50057">
    <property type="entry name" value="FERM_3"/>
    <property type="match status" value="1"/>
</dbReference>
<dbReference type="SMART" id="SM00295">
    <property type="entry name" value="B41"/>
    <property type="match status" value="1"/>
</dbReference>
<feature type="domain" description="FERM" evidence="2">
    <location>
        <begin position="64"/>
        <end position="399"/>
    </location>
</feature>
<evidence type="ECO:0000313" key="6">
    <source>
        <dbReference type="RefSeq" id="XP_014669785.1"/>
    </source>
</evidence>
<protein>
    <recommendedName>
        <fullName evidence="1">FERM domain-containing protein 8</fullName>
    </recommendedName>
</protein>
<dbReference type="InterPro" id="IPR051594">
    <property type="entry name" value="KRIT1/FRMD8"/>
</dbReference>
<dbReference type="GeneID" id="106810839"/>
<gene>
    <name evidence="4 5 6 7 8" type="primary">LOC106810839</name>
</gene>
<dbReference type="InterPro" id="IPR011993">
    <property type="entry name" value="PH-like_dom_sf"/>
</dbReference>
<dbReference type="Pfam" id="PF00373">
    <property type="entry name" value="FERM_M"/>
    <property type="match status" value="1"/>
</dbReference>
<evidence type="ECO:0000259" key="2">
    <source>
        <dbReference type="PROSITE" id="PS50057"/>
    </source>
</evidence>
<dbReference type="Gene3D" id="2.30.29.30">
    <property type="entry name" value="Pleckstrin-homology domain (PH domain)/Phosphotyrosine-binding domain (PTB)"/>
    <property type="match status" value="1"/>
</dbReference>
<evidence type="ECO:0000313" key="4">
    <source>
        <dbReference type="RefSeq" id="XP_014669783.1"/>
    </source>
</evidence>
<dbReference type="PANTHER" id="PTHR13283">
    <property type="entry name" value="KREV INTERACTION TRAPPED 1-RELATED"/>
    <property type="match status" value="1"/>
</dbReference>
<organism evidence="3 5">
    <name type="scientific">Priapulus caudatus</name>
    <name type="common">Priapulid worm</name>
    <dbReference type="NCBI Taxonomy" id="37621"/>
    <lineage>
        <taxon>Eukaryota</taxon>
        <taxon>Metazoa</taxon>
        <taxon>Ecdysozoa</taxon>
        <taxon>Scalidophora</taxon>
        <taxon>Priapulida</taxon>
        <taxon>Priapulimorpha</taxon>
        <taxon>Priapulimorphida</taxon>
        <taxon>Priapulidae</taxon>
        <taxon>Priapulus</taxon>
    </lineage>
</organism>
<evidence type="ECO:0000256" key="1">
    <source>
        <dbReference type="ARBA" id="ARBA00039547"/>
    </source>
</evidence>
<proteinExistence type="predicted"/>
<dbReference type="RefSeq" id="XP_014669785.1">
    <property type="nucleotide sequence ID" value="XM_014814299.1"/>
</dbReference>
<dbReference type="RefSeq" id="XP_014669784.1">
    <property type="nucleotide sequence ID" value="XM_014814298.1"/>
</dbReference>
<evidence type="ECO:0000313" key="5">
    <source>
        <dbReference type="RefSeq" id="XP_014669784.1"/>
    </source>
</evidence>
<reference evidence="4 5" key="1">
    <citation type="submission" date="2025-05" db="UniProtKB">
        <authorList>
            <consortium name="RefSeq"/>
        </authorList>
    </citation>
    <scope>IDENTIFICATION</scope>
</reference>
<dbReference type="Proteomes" id="UP000695022">
    <property type="component" value="Unplaced"/>
</dbReference>
<dbReference type="SUPFAM" id="SSF47031">
    <property type="entry name" value="Second domain of FERM"/>
    <property type="match status" value="1"/>
</dbReference>
<dbReference type="InterPro" id="IPR019749">
    <property type="entry name" value="Band_41_domain"/>
</dbReference>
<dbReference type="RefSeq" id="XP_014669786.1">
    <property type="nucleotide sequence ID" value="XM_014814300.1"/>
</dbReference>
<dbReference type="InterPro" id="IPR014352">
    <property type="entry name" value="FERM/acyl-CoA-bd_prot_sf"/>
</dbReference>
<dbReference type="Pfam" id="PF24522">
    <property type="entry name" value="KRIT1_FRMD8_FERM_C"/>
    <property type="match status" value="1"/>
</dbReference>
<accession>A0ABM1EC63</accession>
<keyword evidence="3" id="KW-1185">Reference proteome</keyword>
<name>A0ABM1EC63_PRICU</name>
<dbReference type="InterPro" id="IPR000299">
    <property type="entry name" value="FERM_domain"/>
</dbReference>
<dbReference type="PANTHER" id="PTHR13283:SF10">
    <property type="entry name" value="FERM DOMAIN-CONTAINING PROTEIN 8"/>
    <property type="match status" value="1"/>
</dbReference>
<dbReference type="InterPro" id="IPR035963">
    <property type="entry name" value="FERM_2"/>
</dbReference>
<dbReference type="RefSeq" id="XP_014669783.1">
    <property type="nucleotide sequence ID" value="XM_014814297.1"/>
</dbReference>
<sequence length="486" mass="54822">MDEEAMDNVIPMDTYILPNTKNTLVIPVQYRAAEGRGSGEVSGPHLVIPSPGGSAYSRNLTKSIEICVFLADKSGVEFSVDGGKMATAQDLHELVVELLELTSIARDLFALWVTSPLLEIQLRPHHIPFRVVQQWPDLVQKYTSATAEEIIQDEPVLMFRRNVFFSKAREMREATDAESLRLLYEEAKFNVVESRCPCSSADCEKLAGLQAVIEHGQYDHNQHKPAFYKNKVRSYLPEYMCKSSWLKTKAETRISHQHMRMSTKDPQDALYTKYLTHVWNMPFYGSAFFKGQIERPAGILGTWTQNPDVEVFVAINSECVNIIDREKHELTLSVPFEKLSWEYMQPPCQGQEGRMPCLFLQFMCCEDRSMVTNLLQVFSKQAAMMDAMIESCVLMKTGSVPNTPSSCTAPVYPPLHVHNENGNTDADAGYDTVDTVACTQQMGEHGVAAAIPSLVAHLERLVVSTFNLQGECMKDGSRRQAWRFDR</sequence>
<evidence type="ECO:0000313" key="8">
    <source>
        <dbReference type="RefSeq" id="XP_014669787.1"/>
    </source>
</evidence>
<evidence type="ECO:0000313" key="7">
    <source>
        <dbReference type="RefSeq" id="XP_014669786.1"/>
    </source>
</evidence>